<dbReference type="PANTHER" id="PTHR23257:SF906">
    <property type="entry name" value="(RICE GENOME ANNOTATION PROJECT) MAP3K DELTA-1 PROTEIN KINASE"/>
    <property type="match status" value="1"/>
</dbReference>
<dbReference type="Pfam" id="PF07714">
    <property type="entry name" value="PK_Tyr_Ser-Thr"/>
    <property type="match status" value="1"/>
</dbReference>
<dbReference type="EMBL" id="JAMZMK010006936">
    <property type="protein sequence ID" value="KAI7746615.1"/>
    <property type="molecule type" value="Genomic_DNA"/>
</dbReference>
<dbReference type="GO" id="GO:0007165">
    <property type="term" value="P:signal transduction"/>
    <property type="evidence" value="ECO:0007669"/>
    <property type="project" value="TreeGrafter"/>
</dbReference>
<name>A0AAD5CUE0_AMBAR</name>
<dbReference type="PANTHER" id="PTHR23257">
    <property type="entry name" value="SERINE-THREONINE PROTEIN KINASE"/>
    <property type="match status" value="1"/>
</dbReference>
<dbReference type="Proteomes" id="UP001206925">
    <property type="component" value="Unassembled WGS sequence"/>
</dbReference>
<dbReference type="Gene3D" id="1.10.510.10">
    <property type="entry name" value="Transferase(Phosphotransferase) domain 1"/>
    <property type="match status" value="1"/>
</dbReference>
<evidence type="ECO:0000259" key="1">
    <source>
        <dbReference type="PROSITE" id="PS50011"/>
    </source>
</evidence>
<dbReference type="InterPro" id="IPR011009">
    <property type="entry name" value="Kinase-like_dom_sf"/>
</dbReference>
<dbReference type="AlphaFoldDB" id="A0AAD5CUE0"/>
<keyword evidence="3" id="KW-1185">Reference proteome</keyword>
<dbReference type="GO" id="GO:0005524">
    <property type="term" value="F:ATP binding"/>
    <property type="evidence" value="ECO:0007669"/>
    <property type="project" value="InterPro"/>
</dbReference>
<dbReference type="InterPro" id="IPR050167">
    <property type="entry name" value="Ser_Thr_protein_kinase"/>
</dbReference>
<dbReference type="InterPro" id="IPR001245">
    <property type="entry name" value="Ser-Thr/Tyr_kinase_cat_dom"/>
</dbReference>
<organism evidence="2 3">
    <name type="scientific">Ambrosia artemisiifolia</name>
    <name type="common">Common ragweed</name>
    <dbReference type="NCBI Taxonomy" id="4212"/>
    <lineage>
        <taxon>Eukaryota</taxon>
        <taxon>Viridiplantae</taxon>
        <taxon>Streptophyta</taxon>
        <taxon>Embryophyta</taxon>
        <taxon>Tracheophyta</taxon>
        <taxon>Spermatophyta</taxon>
        <taxon>Magnoliopsida</taxon>
        <taxon>eudicotyledons</taxon>
        <taxon>Gunneridae</taxon>
        <taxon>Pentapetalae</taxon>
        <taxon>asterids</taxon>
        <taxon>campanulids</taxon>
        <taxon>Asterales</taxon>
        <taxon>Asteraceae</taxon>
        <taxon>Asteroideae</taxon>
        <taxon>Heliantheae alliance</taxon>
        <taxon>Heliantheae</taxon>
        <taxon>Ambrosia</taxon>
    </lineage>
</organism>
<protein>
    <recommendedName>
        <fullName evidence="1">Protein kinase domain-containing protein</fullName>
    </recommendedName>
</protein>
<comment type="caution">
    <text evidence="2">The sequence shown here is derived from an EMBL/GenBank/DDBJ whole genome shotgun (WGS) entry which is preliminary data.</text>
</comment>
<dbReference type="PROSITE" id="PS50011">
    <property type="entry name" value="PROTEIN_KINASE_DOM"/>
    <property type="match status" value="1"/>
</dbReference>
<evidence type="ECO:0000313" key="2">
    <source>
        <dbReference type="EMBL" id="KAI7746615.1"/>
    </source>
</evidence>
<accession>A0AAD5CUE0</accession>
<dbReference type="InterPro" id="IPR000719">
    <property type="entry name" value="Prot_kinase_dom"/>
</dbReference>
<feature type="domain" description="Protein kinase" evidence="1">
    <location>
        <begin position="1"/>
        <end position="72"/>
    </location>
</feature>
<dbReference type="SUPFAM" id="SSF56112">
    <property type="entry name" value="Protein kinase-like (PK-like)"/>
    <property type="match status" value="1"/>
</dbReference>
<sequence>MLRLRYPNVVLFVGAVTRPPNLSILTEFLPRGSLFKLLHRSNVQLDERRRMRIGLDVVEFVFSIMLRPLSLC</sequence>
<dbReference type="GO" id="GO:0004672">
    <property type="term" value="F:protein kinase activity"/>
    <property type="evidence" value="ECO:0007669"/>
    <property type="project" value="InterPro"/>
</dbReference>
<dbReference type="GO" id="GO:0005737">
    <property type="term" value="C:cytoplasm"/>
    <property type="evidence" value="ECO:0007669"/>
    <property type="project" value="TreeGrafter"/>
</dbReference>
<gene>
    <name evidence="2" type="ORF">M8C21_015635</name>
</gene>
<reference evidence="2" key="1">
    <citation type="submission" date="2022-06" db="EMBL/GenBank/DDBJ databases">
        <title>Uncovering the hologenomic basis of an extraordinary plant invasion.</title>
        <authorList>
            <person name="Bieker V.C."/>
            <person name="Martin M.D."/>
            <person name="Gilbert T."/>
            <person name="Hodgins K."/>
            <person name="Battlay P."/>
            <person name="Petersen B."/>
            <person name="Wilson J."/>
        </authorList>
    </citation>
    <scope>NUCLEOTIDE SEQUENCE</scope>
    <source>
        <strain evidence="2">AA19_3_7</strain>
        <tissue evidence="2">Leaf</tissue>
    </source>
</reference>
<evidence type="ECO:0000313" key="3">
    <source>
        <dbReference type="Proteomes" id="UP001206925"/>
    </source>
</evidence>
<proteinExistence type="predicted"/>